<sequence length="115" mass="12451">MVVATDMDIVNDMMTTTIVDTIEIEIITDMTGVITGMSEIITRNAINIITSKRNIITGATGMNITDILNGPVRIATVQDNMFISATIARFMIHTEGATYTGQAIAGYFRATCQLS</sequence>
<accession>A0A1H7Z6Z2</accession>
<proteinExistence type="predicted"/>
<reference evidence="2" key="1">
    <citation type="submission" date="2016-10" db="EMBL/GenBank/DDBJ databases">
        <authorList>
            <person name="Varghese N."/>
            <person name="Submissions S."/>
        </authorList>
    </citation>
    <scope>NUCLEOTIDE SEQUENCE [LARGE SCALE GENOMIC DNA]</scope>
    <source>
        <strain evidence="2">DSM 18733</strain>
    </source>
</reference>
<name>A0A1H7Z6Z2_OLID1</name>
<organism evidence="1 2">
    <name type="scientific">Olivibacter domesticus</name>
    <name type="common">Pseudosphingobacterium domesticum</name>
    <dbReference type="NCBI Taxonomy" id="407022"/>
    <lineage>
        <taxon>Bacteria</taxon>
        <taxon>Pseudomonadati</taxon>
        <taxon>Bacteroidota</taxon>
        <taxon>Sphingobacteriia</taxon>
        <taxon>Sphingobacteriales</taxon>
        <taxon>Sphingobacteriaceae</taxon>
        <taxon>Olivibacter</taxon>
    </lineage>
</organism>
<dbReference type="AlphaFoldDB" id="A0A1H7Z6Z2"/>
<keyword evidence="2" id="KW-1185">Reference proteome</keyword>
<protein>
    <submittedName>
        <fullName evidence="1">Uncharacterized protein</fullName>
    </submittedName>
</protein>
<dbReference type="Proteomes" id="UP000199421">
    <property type="component" value="Unassembled WGS sequence"/>
</dbReference>
<dbReference type="EMBL" id="FOAF01000015">
    <property type="protein sequence ID" value="SEM54210.1"/>
    <property type="molecule type" value="Genomic_DNA"/>
</dbReference>
<evidence type="ECO:0000313" key="2">
    <source>
        <dbReference type="Proteomes" id="UP000199421"/>
    </source>
</evidence>
<evidence type="ECO:0000313" key="1">
    <source>
        <dbReference type="EMBL" id="SEM54210.1"/>
    </source>
</evidence>
<gene>
    <name evidence="1" type="ORF">SAMN05661044_05451</name>
</gene>